<evidence type="ECO:0000256" key="1">
    <source>
        <dbReference type="ARBA" id="ARBA00004123"/>
    </source>
</evidence>
<evidence type="ECO:0000256" key="5">
    <source>
        <dbReference type="ARBA" id="ARBA00023242"/>
    </source>
</evidence>
<keyword evidence="3" id="KW-0227">DNA damage</keyword>
<dbReference type="GO" id="GO:0003684">
    <property type="term" value="F:damaged DNA binding"/>
    <property type="evidence" value="ECO:0007669"/>
    <property type="project" value="TreeGrafter"/>
</dbReference>
<dbReference type="GO" id="GO:0005634">
    <property type="term" value="C:nucleus"/>
    <property type="evidence" value="ECO:0007669"/>
    <property type="project" value="UniProtKB-SubCell"/>
</dbReference>
<evidence type="ECO:0000259" key="6">
    <source>
        <dbReference type="Pfam" id="PF07522"/>
    </source>
</evidence>
<evidence type="ECO:0000256" key="3">
    <source>
        <dbReference type="ARBA" id="ARBA00022763"/>
    </source>
</evidence>
<keyword evidence="5" id="KW-0539">Nucleus</keyword>
<dbReference type="AlphaFoldDB" id="E2DMY9"/>
<accession>E2DMY9</accession>
<dbReference type="GO" id="GO:0036297">
    <property type="term" value="P:interstrand cross-link repair"/>
    <property type="evidence" value="ECO:0007669"/>
    <property type="project" value="TreeGrafter"/>
</dbReference>
<dbReference type="InterPro" id="IPR011084">
    <property type="entry name" value="DRMBL"/>
</dbReference>
<dbReference type="FunFam" id="3.40.50.12650:FF:000005">
    <property type="entry name" value="DNA repair metallo-beta-lactamase family protein"/>
    <property type="match status" value="1"/>
</dbReference>
<dbReference type="EMBL" id="GU057342">
    <property type="protein sequence ID" value="ACY01922.1"/>
    <property type="molecule type" value="Genomic_DNA"/>
</dbReference>
<evidence type="ECO:0000256" key="4">
    <source>
        <dbReference type="ARBA" id="ARBA00023204"/>
    </source>
</evidence>
<name>E2DMY9_BETVU</name>
<dbReference type="GO" id="GO:0035312">
    <property type="term" value="F:5'-3' DNA exonuclease activity"/>
    <property type="evidence" value="ECO:0007669"/>
    <property type="project" value="TreeGrafter"/>
</dbReference>
<feature type="domain" description="DNA repair metallo-beta-lactamase" evidence="6">
    <location>
        <begin position="225"/>
        <end position="336"/>
    </location>
</feature>
<comment type="subcellular location">
    <subcellularLocation>
        <location evidence="1">Nucleus</location>
    </subcellularLocation>
</comment>
<reference evidence="7" key="1">
    <citation type="submission" date="2009-09" db="EMBL/GenBank/DDBJ databases">
        <title>A Sugarbeat Map3k of the Type That Positively Controls R Gene Disease Resistance.</title>
        <authorList>
            <person name="Shao J.Y."/>
            <person name="Kuykendall L.D."/>
            <person name="Naegel R."/>
            <person name="McGrath J.M."/>
        </authorList>
    </citation>
    <scope>NUCLEOTIDE SEQUENCE</scope>
</reference>
<dbReference type="PANTHER" id="PTHR23240">
    <property type="entry name" value="DNA CROSS-LINK REPAIR PROTEIN PSO2/SNM1-RELATED"/>
    <property type="match status" value="1"/>
</dbReference>
<dbReference type="PANTHER" id="PTHR23240:SF31">
    <property type="entry name" value="DNA REPAIR METALLO-BETA-LACTAMASE FAMILY PROTEIN"/>
    <property type="match status" value="1"/>
</dbReference>
<dbReference type="Pfam" id="PF07522">
    <property type="entry name" value="DRMBL"/>
    <property type="match status" value="1"/>
</dbReference>
<comment type="similarity">
    <text evidence="2">Belongs to the DNA repair metallo-beta-lactamase (DRMBL) family.</text>
</comment>
<dbReference type="Gene3D" id="3.60.15.10">
    <property type="entry name" value="Ribonuclease Z/Hydroxyacylglutathione hydrolase-like"/>
    <property type="match status" value="1"/>
</dbReference>
<dbReference type="Gene3D" id="3.40.50.12650">
    <property type="match status" value="1"/>
</dbReference>
<dbReference type="SUPFAM" id="SSF56281">
    <property type="entry name" value="Metallo-hydrolase/oxidoreductase"/>
    <property type="match status" value="1"/>
</dbReference>
<keyword evidence="4" id="KW-0234">DNA repair</keyword>
<organism evidence="7">
    <name type="scientific">Beta vulgaris</name>
    <name type="common">Sugar beet</name>
    <dbReference type="NCBI Taxonomy" id="161934"/>
    <lineage>
        <taxon>Eukaryota</taxon>
        <taxon>Viridiplantae</taxon>
        <taxon>Streptophyta</taxon>
        <taxon>Embryophyta</taxon>
        <taxon>Tracheophyta</taxon>
        <taxon>Spermatophyta</taxon>
        <taxon>Magnoliopsida</taxon>
        <taxon>eudicotyledons</taxon>
        <taxon>Gunneridae</taxon>
        <taxon>Pentapetalae</taxon>
        <taxon>Caryophyllales</taxon>
        <taxon>Chenopodiaceae</taxon>
        <taxon>Betoideae</taxon>
        <taxon>Beta</taxon>
    </lineage>
</organism>
<evidence type="ECO:0000256" key="2">
    <source>
        <dbReference type="ARBA" id="ARBA00010304"/>
    </source>
</evidence>
<dbReference type="FunFam" id="3.60.15.10:FF:000039">
    <property type="entry name" value="DNA repair metallo-beta-lactamase family protein"/>
    <property type="match status" value="1"/>
</dbReference>
<evidence type="ECO:0000313" key="7">
    <source>
        <dbReference type="EMBL" id="ACY01922.1"/>
    </source>
</evidence>
<proteinExistence type="inferred from homology"/>
<protein>
    <recommendedName>
        <fullName evidence="6">DNA repair metallo-beta-lactamase domain-containing protein</fullName>
    </recommendedName>
</protein>
<dbReference type="InterPro" id="IPR036866">
    <property type="entry name" value="RibonucZ/Hydroxyglut_hydro"/>
</dbReference>
<sequence length="551" mass="62860">MPIEMPRGLPFSVDTWTPNSKFKRHHFLTHAHKDHCSNITSYFSFPIYSTLLTKSLILCYFPQLDESLFVQIEVGQSIIVDDPDGAFTVTAFDANHCPGAVMFLFEGEFGNILHTGDCRLTPECLQNLPEKYIARKGKEPSSQLDFVFLDCTFGKSLMDIPSKQSALQQVINCIWKHPDVPTVYLTCNMLGQEEVLVKVFQTFGSKIYVDKAKHPDFYQAMGFIAPQIISEDPSSRFHLFEGFPKLYEKAKKKISEARENMQPEPLIIRPSAQWYAREETELTVMERKILERSNIPVKDQFGVWHVCYSMHSSRQELEWAMELLSPKWVVSTTPECRAMELEYVKKHCFNNRASDDRFWKVLDITVKASLKADVLVKSTDGFSSAVVTTNTAASEELELQVPKALINQDQLLSLPLPSKKPPITLFGRARLGYETCILAEEIKSTRAEDSCINVATEEVKQNVLSSDDKQNIIDRPNENKVVVEDADLESDMLRRDAVVCKSVPNSYVGLNGFSENLRRLYRSMHVPVPRPLPSLVKLMNSRKRAKRQFEI</sequence>
<dbReference type="GO" id="GO:0006303">
    <property type="term" value="P:double-strand break repair via nonhomologous end joining"/>
    <property type="evidence" value="ECO:0007669"/>
    <property type="project" value="TreeGrafter"/>
</dbReference>